<dbReference type="SUPFAM" id="SSF46689">
    <property type="entry name" value="Homeodomain-like"/>
    <property type="match status" value="1"/>
</dbReference>
<dbReference type="Pfam" id="PF02909">
    <property type="entry name" value="TetR_C_1"/>
    <property type="match status" value="1"/>
</dbReference>
<dbReference type="PRINTS" id="PR00400">
    <property type="entry name" value="TETREPRESSOR"/>
</dbReference>
<dbReference type="PANTHER" id="PTHR30055:SF151">
    <property type="entry name" value="TRANSCRIPTIONAL REGULATORY PROTEIN"/>
    <property type="match status" value="1"/>
</dbReference>
<proteinExistence type="predicted"/>
<dbReference type="GO" id="GO:0045892">
    <property type="term" value="P:negative regulation of DNA-templated transcription"/>
    <property type="evidence" value="ECO:0007669"/>
    <property type="project" value="InterPro"/>
</dbReference>
<keyword evidence="8" id="KW-1185">Reference proteome</keyword>
<dbReference type="InterPro" id="IPR009057">
    <property type="entry name" value="Homeodomain-like_sf"/>
</dbReference>
<dbReference type="RefSeq" id="WP_204019545.1">
    <property type="nucleotide sequence ID" value="NZ_BOOW01000001.1"/>
</dbReference>
<evidence type="ECO:0000256" key="3">
    <source>
        <dbReference type="ARBA" id="ARBA00023125"/>
    </source>
</evidence>
<gene>
    <name evidence="7" type="ORF">Ssi02_00080</name>
</gene>
<dbReference type="Pfam" id="PF00440">
    <property type="entry name" value="TetR_N"/>
    <property type="match status" value="1"/>
</dbReference>
<feature type="domain" description="HTH tetR-type" evidence="6">
    <location>
        <begin position="26"/>
        <end position="86"/>
    </location>
</feature>
<reference evidence="7" key="1">
    <citation type="submission" date="2021-01" db="EMBL/GenBank/DDBJ databases">
        <title>Whole genome shotgun sequence of Sinosporangium siamense NBRC 109515.</title>
        <authorList>
            <person name="Komaki H."/>
            <person name="Tamura T."/>
        </authorList>
    </citation>
    <scope>NUCLEOTIDE SEQUENCE</scope>
    <source>
        <strain evidence="7">NBRC 109515</strain>
    </source>
</reference>
<dbReference type="InterPro" id="IPR036271">
    <property type="entry name" value="Tet_transcr_reg_TetR-rel_C_sf"/>
</dbReference>
<evidence type="ECO:0000259" key="6">
    <source>
        <dbReference type="PROSITE" id="PS50977"/>
    </source>
</evidence>
<keyword evidence="2" id="KW-0805">Transcription regulation</keyword>
<feature type="DNA-binding region" description="H-T-H motif" evidence="5">
    <location>
        <begin position="49"/>
        <end position="68"/>
    </location>
</feature>
<dbReference type="InterPro" id="IPR003012">
    <property type="entry name" value="Tet_transcr_reg_TetR"/>
</dbReference>
<dbReference type="PANTHER" id="PTHR30055">
    <property type="entry name" value="HTH-TYPE TRANSCRIPTIONAL REGULATOR RUTR"/>
    <property type="match status" value="1"/>
</dbReference>
<evidence type="ECO:0000256" key="5">
    <source>
        <dbReference type="PROSITE-ProRule" id="PRU00335"/>
    </source>
</evidence>
<name>A0A919V5C3_9ACTN</name>
<dbReference type="Proteomes" id="UP000606172">
    <property type="component" value="Unassembled WGS sequence"/>
</dbReference>
<dbReference type="InterPro" id="IPR001647">
    <property type="entry name" value="HTH_TetR"/>
</dbReference>
<accession>A0A919V5C3</accession>
<keyword evidence="3 5" id="KW-0238">DNA-binding</keyword>
<dbReference type="GO" id="GO:0046677">
    <property type="term" value="P:response to antibiotic"/>
    <property type="evidence" value="ECO:0007669"/>
    <property type="project" value="InterPro"/>
</dbReference>
<dbReference type="Gene3D" id="1.10.357.10">
    <property type="entry name" value="Tetracycline Repressor, domain 2"/>
    <property type="match status" value="1"/>
</dbReference>
<keyword evidence="1" id="KW-0678">Repressor</keyword>
<dbReference type="InterPro" id="IPR004111">
    <property type="entry name" value="Repressor_TetR_C"/>
</dbReference>
<dbReference type="PROSITE" id="PS50977">
    <property type="entry name" value="HTH_TETR_2"/>
    <property type="match status" value="1"/>
</dbReference>
<dbReference type="GO" id="GO:0000976">
    <property type="term" value="F:transcription cis-regulatory region binding"/>
    <property type="evidence" value="ECO:0007669"/>
    <property type="project" value="TreeGrafter"/>
</dbReference>
<sequence length="259" mass="28240">MTETPKVTTVWFKDTAKGSRPKRTGDLSREQIVRAAVEILDNEGIDALSMRRLGAKLGAGATSIYWHVATKSDLLDLATDEILGEIEIPEEGDWQLRAGIVAYNLRTTLMRHRWAPGLMTTRPNIGPHAMDLTEQVLSIFLGAGFSPVDASMANSTITGYVLGLTVGDAAWDEVMAASNTAEQDWLDKMVPFLQQMMADRPTLKAVYLGTRGSMDSRMAAAVRFEFGLQCILDGLAARLDRPCAGQAIICVTHKDKAQG</sequence>
<evidence type="ECO:0000313" key="7">
    <source>
        <dbReference type="EMBL" id="GII89777.1"/>
    </source>
</evidence>
<dbReference type="SUPFAM" id="SSF48498">
    <property type="entry name" value="Tetracyclin repressor-like, C-terminal domain"/>
    <property type="match status" value="1"/>
</dbReference>
<dbReference type="PROSITE" id="PS01081">
    <property type="entry name" value="HTH_TETR_1"/>
    <property type="match status" value="1"/>
</dbReference>
<keyword evidence="4" id="KW-0804">Transcription</keyword>
<dbReference type="AlphaFoldDB" id="A0A919V5C3"/>
<evidence type="ECO:0000256" key="1">
    <source>
        <dbReference type="ARBA" id="ARBA00022491"/>
    </source>
</evidence>
<dbReference type="InterPro" id="IPR050109">
    <property type="entry name" value="HTH-type_TetR-like_transc_reg"/>
</dbReference>
<evidence type="ECO:0000256" key="2">
    <source>
        <dbReference type="ARBA" id="ARBA00023015"/>
    </source>
</evidence>
<evidence type="ECO:0000256" key="4">
    <source>
        <dbReference type="ARBA" id="ARBA00023163"/>
    </source>
</evidence>
<evidence type="ECO:0000313" key="8">
    <source>
        <dbReference type="Proteomes" id="UP000606172"/>
    </source>
</evidence>
<dbReference type="GO" id="GO:0003700">
    <property type="term" value="F:DNA-binding transcription factor activity"/>
    <property type="evidence" value="ECO:0007669"/>
    <property type="project" value="TreeGrafter"/>
</dbReference>
<protein>
    <submittedName>
        <fullName evidence="7">TetR family transcriptional regulator</fullName>
    </submittedName>
</protein>
<dbReference type="Gene3D" id="1.10.10.60">
    <property type="entry name" value="Homeodomain-like"/>
    <property type="match status" value="1"/>
</dbReference>
<dbReference type="EMBL" id="BOOW01000001">
    <property type="protein sequence ID" value="GII89777.1"/>
    <property type="molecule type" value="Genomic_DNA"/>
</dbReference>
<dbReference type="InterPro" id="IPR023772">
    <property type="entry name" value="DNA-bd_HTH_TetR-type_CS"/>
</dbReference>
<organism evidence="7 8">
    <name type="scientific">Sinosporangium siamense</name>
    <dbReference type="NCBI Taxonomy" id="1367973"/>
    <lineage>
        <taxon>Bacteria</taxon>
        <taxon>Bacillati</taxon>
        <taxon>Actinomycetota</taxon>
        <taxon>Actinomycetes</taxon>
        <taxon>Streptosporangiales</taxon>
        <taxon>Streptosporangiaceae</taxon>
        <taxon>Sinosporangium</taxon>
    </lineage>
</organism>
<comment type="caution">
    <text evidence="7">The sequence shown here is derived from an EMBL/GenBank/DDBJ whole genome shotgun (WGS) entry which is preliminary data.</text>
</comment>